<dbReference type="GO" id="GO:0008061">
    <property type="term" value="F:chitin binding"/>
    <property type="evidence" value="ECO:0007669"/>
    <property type="project" value="InterPro"/>
</dbReference>
<feature type="compositionally biased region" description="Low complexity" evidence="1">
    <location>
        <begin position="527"/>
        <end position="542"/>
    </location>
</feature>
<dbReference type="InterPro" id="IPR052976">
    <property type="entry name" value="Scoloptoxin-like"/>
</dbReference>
<dbReference type="Gene3D" id="2.170.140.10">
    <property type="entry name" value="Chitin binding domain"/>
    <property type="match status" value="1"/>
</dbReference>
<feature type="compositionally biased region" description="Basic residues" evidence="1">
    <location>
        <begin position="222"/>
        <end position="235"/>
    </location>
</feature>
<dbReference type="Proteomes" id="UP001487740">
    <property type="component" value="Unassembled WGS sequence"/>
</dbReference>
<feature type="region of interest" description="Disordered" evidence="1">
    <location>
        <begin position="192"/>
        <end position="343"/>
    </location>
</feature>
<protein>
    <recommendedName>
        <fullName evidence="2">Chitin-binding type-2 domain-containing protein</fullName>
    </recommendedName>
</protein>
<dbReference type="SUPFAM" id="SSF57625">
    <property type="entry name" value="Invertebrate chitin-binding proteins"/>
    <property type="match status" value="1"/>
</dbReference>
<feature type="compositionally biased region" description="Low complexity" evidence="1">
    <location>
        <begin position="408"/>
        <end position="424"/>
    </location>
</feature>
<evidence type="ECO:0000256" key="1">
    <source>
        <dbReference type="SAM" id="MobiDB-lite"/>
    </source>
</evidence>
<gene>
    <name evidence="3" type="ORF">O3P69_005988</name>
</gene>
<comment type="caution">
    <text evidence="3">The sequence shown here is derived from an EMBL/GenBank/DDBJ whole genome shotgun (WGS) entry which is preliminary data.</text>
</comment>
<keyword evidence="4" id="KW-1185">Reference proteome</keyword>
<dbReference type="AlphaFoldDB" id="A0AAW0U5M1"/>
<dbReference type="EMBL" id="JARAKH010000018">
    <property type="protein sequence ID" value="KAK8394884.1"/>
    <property type="molecule type" value="Genomic_DNA"/>
</dbReference>
<feature type="compositionally biased region" description="Polar residues" evidence="1">
    <location>
        <begin position="300"/>
        <end position="321"/>
    </location>
</feature>
<reference evidence="3 4" key="1">
    <citation type="submission" date="2023-03" db="EMBL/GenBank/DDBJ databases">
        <title>High-quality genome of Scylla paramamosain provides insights in environmental adaptation.</title>
        <authorList>
            <person name="Zhang L."/>
        </authorList>
    </citation>
    <scope>NUCLEOTIDE SEQUENCE [LARGE SCALE GENOMIC DNA]</scope>
    <source>
        <strain evidence="3">LZ_2023a</strain>
        <tissue evidence="3">Muscle</tissue>
    </source>
</reference>
<organism evidence="3 4">
    <name type="scientific">Scylla paramamosain</name>
    <name type="common">Mud crab</name>
    <dbReference type="NCBI Taxonomy" id="85552"/>
    <lineage>
        <taxon>Eukaryota</taxon>
        <taxon>Metazoa</taxon>
        <taxon>Ecdysozoa</taxon>
        <taxon>Arthropoda</taxon>
        <taxon>Crustacea</taxon>
        <taxon>Multicrustacea</taxon>
        <taxon>Malacostraca</taxon>
        <taxon>Eumalacostraca</taxon>
        <taxon>Eucarida</taxon>
        <taxon>Decapoda</taxon>
        <taxon>Pleocyemata</taxon>
        <taxon>Brachyura</taxon>
        <taxon>Eubrachyura</taxon>
        <taxon>Portunoidea</taxon>
        <taxon>Portunidae</taxon>
        <taxon>Portuninae</taxon>
        <taxon>Scylla</taxon>
    </lineage>
</organism>
<proteinExistence type="predicted"/>
<dbReference type="PROSITE" id="PS50940">
    <property type="entry name" value="CHIT_BIND_II"/>
    <property type="match status" value="1"/>
</dbReference>
<feature type="domain" description="Chitin-binding type-2" evidence="2">
    <location>
        <begin position="118"/>
        <end position="176"/>
    </location>
</feature>
<dbReference type="InterPro" id="IPR036508">
    <property type="entry name" value="Chitin-bd_dom_sf"/>
</dbReference>
<dbReference type="PANTHER" id="PTHR22933:SF43">
    <property type="entry name" value="LP10131P"/>
    <property type="match status" value="1"/>
</dbReference>
<accession>A0AAW0U5M1</accession>
<feature type="compositionally biased region" description="Low complexity" evidence="1">
    <location>
        <begin position="507"/>
        <end position="517"/>
    </location>
</feature>
<feature type="compositionally biased region" description="Low complexity" evidence="1">
    <location>
        <begin position="204"/>
        <end position="216"/>
    </location>
</feature>
<dbReference type="PANTHER" id="PTHR22933">
    <property type="entry name" value="FI18007P1-RELATED"/>
    <property type="match status" value="1"/>
</dbReference>
<feature type="compositionally biased region" description="Low complexity" evidence="1">
    <location>
        <begin position="387"/>
        <end position="400"/>
    </location>
</feature>
<name>A0AAW0U5M1_SCYPA</name>
<evidence type="ECO:0000313" key="3">
    <source>
        <dbReference type="EMBL" id="KAK8394884.1"/>
    </source>
</evidence>
<feature type="compositionally biased region" description="Pro residues" evidence="1">
    <location>
        <begin position="496"/>
        <end position="506"/>
    </location>
</feature>
<dbReference type="SMART" id="SM00494">
    <property type="entry name" value="ChtBD2"/>
    <property type="match status" value="1"/>
</dbReference>
<dbReference type="GO" id="GO:0005576">
    <property type="term" value="C:extracellular region"/>
    <property type="evidence" value="ECO:0007669"/>
    <property type="project" value="InterPro"/>
</dbReference>
<feature type="region of interest" description="Disordered" evidence="1">
    <location>
        <begin position="387"/>
        <end position="547"/>
    </location>
</feature>
<feature type="compositionally biased region" description="Low complexity" evidence="1">
    <location>
        <begin position="463"/>
        <end position="483"/>
    </location>
</feature>
<evidence type="ECO:0000313" key="4">
    <source>
        <dbReference type="Proteomes" id="UP001487740"/>
    </source>
</evidence>
<dbReference type="InterPro" id="IPR002557">
    <property type="entry name" value="Chitin-bd_dom"/>
</dbReference>
<dbReference type="Pfam" id="PF01607">
    <property type="entry name" value="CBM_14"/>
    <property type="match status" value="1"/>
</dbReference>
<evidence type="ECO:0000259" key="2">
    <source>
        <dbReference type="PROSITE" id="PS50940"/>
    </source>
</evidence>
<sequence length="672" mass="74449">MERGDFLDYAYTGGRQPIKVQRQHDSDDFYDDPADLDNVEYDDYYYYYYDDSDDDDKLTKDDNRHDLDLLHDNVIHKNDNIKSKKCSCDKEEDGSEKFQVKGAAGVDFPALTSLPRTSFRCEGRELGYYADLETRCQVFHVCEPGNAQHDFLCPKGTIFNQKYIVCDWWYNVDCPRSPEFFGVNQDFFKDGKITTPPAPPPSAGTPVGTPVVPAAGRPLTHQQRRPNHRRRKQRPRPQQQAQAEPVTPQAEEYVPPLPPDAFYSRPQGVAEGGNVRSSFNSGGGPRPPTSAAGLPYVTPSRGTDTSGGSVSPIRSTVRSTGRPQQRPRDPRWQGNTRSRTRQLGGGLEVSYLVYKETVVRLPEQQQAEQSQNVQIHLHIHPDHAKLLSHSTKKPSTSHTPDILHQAASPSSSSTSTTSIPFSTTLPPPSTYRGTTPHYRSHTFPSTAITISSHPPPPLKLKSRPLAIHPLHLHSPSPHLSAPPGQREEINGLRSSTPPPPSPPLPNIPTSTSSTPTTLQKTTEDNLHSTPYTSTSSTTIHYYPPSPLTASNNRTSTCSSYSFSSSTNEIPSTFSFFSTSSTIQSQISIHNTISSPPPPLLSSSTSVSLSHLHQEVSSTYIHHKATIKYLSSTSKIHICVSSPTSWIFTTPSATFHPSTCEISTKIHFYKTWI</sequence>